<gene>
    <name evidence="1" type="ORF">IWQ57_000334</name>
</gene>
<evidence type="ECO:0000313" key="2">
    <source>
        <dbReference type="Proteomes" id="UP001140234"/>
    </source>
</evidence>
<dbReference type="EMBL" id="JANBUJ010000008">
    <property type="protein sequence ID" value="KAJ2775584.1"/>
    <property type="molecule type" value="Genomic_DNA"/>
</dbReference>
<reference evidence="1" key="1">
    <citation type="submission" date="2022-07" db="EMBL/GenBank/DDBJ databases">
        <title>Phylogenomic reconstructions and comparative analyses of Kickxellomycotina fungi.</title>
        <authorList>
            <person name="Reynolds N.K."/>
            <person name="Stajich J.E."/>
            <person name="Barry K."/>
            <person name="Grigoriev I.V."/>
            <person name="Crous P."/>
            <person name="Smith M.E."/>
        </authorList>
    </citation>
    <scope>NUCLEOTIDE SEQUENCE</scope>
    <source>
        <strain evidence="1">CBS 109366</strain>
    </source>
</reference>
<comment type="caution">
    <text evidence="1">The sequence shown here is derived from an EMBL/GenBank/DDBJ whole genome shotgun (WGS) entry which is preliminary data.</text>
</comment>
<proteinExistence type="predicted"/>
<protein>
    <submittedName>
        <fullName evidence="1">Uncharacterized protein</fullName>
    </submittedName>
</protein>
<name>A0ACC1K8K2_9FUNG</name>
<keyword evidence="2" id="KW-1185">Reference proteome</keyword>
<sequence length="333" mass="34352">MDEQGVRVVFRFPFRRPVGFRAPTVADAGLRTVEEQVWRCLLSLPGPGGPVAVLAELEQDQVTFDWELLADTLGVPLSAVFEAASSLFEKHIGRPLAMAEESLSSARQPGTLGPTSGAASSSGAGSGLEETDDPGEPEGLAENLAGSLDSPAGSADLGRAGLRSVESLGMMAPDEPQSPAVELSSATPRAGNSGEQIDAGSSHERRAVEPLLASRVRSGGQQRSDPADSGAAAAAAHLDMRQSMLADAMGSRMLPGRQPAPAATAATTTVTVAAEPRGATKPRPPSSSSSFSDLSNSSLTESAMQDALISEAMNASTMSSLLGSRVFPWSKKR</sequence>
<dbReference type="Proteomes" id="UP001140234">
    <property type="component" value="Unassembled WGS sequence"/>
</dbReference>
<organism evidence="1 2">
    <name type="scientific">Coemansia nantahalensis</name>
    <dbReference type="NCBI Taxonomy" id="2789366"/>
    <lineage>
        <taxon>Eukaryota</taxon>
        <taxon>Fungi</taxon>
        <taxon>Fungi incertae sedis</taxon>
        <taxon>Zoopagomycota</taxon>
        <taxon>Kickxellomycotina</taxon>
        <taxon>Kickxellomycetes</taxon>
        <taxon>Kickxellales</taxon>
        <taxon>Kickxellaceae</taxon>
        <taxon>Coemansia</taxon>
    </lineage>
</organism>
<evidence type="ECO:0000313" key="1">
    <source>
        <dbReference type="EMBL" id="KAJ2775584.1"/>
    </source>
</evidence>
<accession>A0ACC1K8K2</accession>